<keyword evidence="2" id="KW-0472">Membrane</keyword>
<protein>
    <submittedName>
        <fullName evidence="3">Uncharacterized protein</fullName>
    </submittedName>
</protein>
<dbReference type="AlphaFoldDB" id="A0A1H3S823"/>
<reference evidence="4" key="1">
    <citation type="submission" date="2016-10" db="EMBL/GenBank/DDBJ databases">
        <authorList>
            <person name="Varghese N."/>
            <person name="Submissions S."/>
        </authorList>
    </citation>
    <scope>NUCLEOTIDE SEQUENCE [LARGE SCALE GENOMIC DNA]</scope>
    <source>
        <strain evidence="4">SP</strain>
    </source>
</reference>
<feature type="compositionally biased region" description="Basic and acidic residues" evidence="1">
    <location>
        <begin position="104"/>
        <end position="113"/>
    </location>
</feature>
<dbReference type="STRING" id="1503961.SAMN05421736_11040"/>
<feature type="region of interest" description="Disordered" evidence="1">
    <location>
        <begin position="1"/>
        <end position="138"/>
    </location>
</feature>
<evidence type="ECO:0000313" key="4">
    <source>
        <dbReference type="Proteomes" id="UP000198935"/>
    </source>
</evidence>
<keyword evidence="2" id="KW-0812">Transmembrane</keyword>
<accession>A0A1H3S823</accession>
<organism evidence="3 4">
    <name type="scientific">Evansella caseinilytica</name>
    <dbReference type="NCBI Taxonomy" id="1503961"/>
    <lineage>
        <taxon>Bacteria</taxon>
        <taxon>Bacillati</taxon>
        <taxon>Bacillota</taxon>
        <taxon>Bacilli</taxon>
        <taxon>Bacillales</taxon>
        <taxon>Bacillaceae</taxon>
        <taxon>Evansella</taxon>
    </lineage>
</organism>
<name>A0A1H3S823_9BACI</name>
<evidence type="ECO:0000256" key="1">
    <source>
        <dbReference type="SAM" id="MobiDB-lite"/>
    </source>
</evidence>
<feature type="transmembrane region" description="Helical" evidence="2">
    <location>
        <begin position="457"/>
        <end position="476"/>
    </location>
</feature>
<keyword evidence="4" id="KW-1185">Reference proteome</keyword>
<feature type="compositionally biased region" description="Low complexity" evidence="1">
    <location>
        <begin position="26"/>
        <end position="67"/>
    </location>
</feature>
<sequence>MSRSRGGGSQGGNKSSSSIGGGRSGAGRSSSSSAGRNRGSASSSSNGGKNRGSSAASSQNKQGSSSSVTKNREASSASTETKTNSSNSAKNSNSFYSSQSGNQHHQDYTDRESIAANKSKRNDFLSNERDRYDENSYTDERRRRGFFESDSRYDRDRFPSDRRRFDDRSDSYRDSRHPYHDHRDRDRYDRRDRDYDRGYYNDDRDRRDGYGYSRDEYYDRTDHRYDTDYEERQRNGLHYQKNRHSRGYSSGYHNGRRDDHYHKEDKKKRWGLYMRWFIKIFAVLFVIGIIASILDWMFFSSGDTGREPLPEGAVNETSYYTDELHWIENERELLKGMETFYDKTGVQPHLVITDNVEGNTAPSLADVEQYTQSLYQELFTDEAHLLLVFLENESQEYMTYYVVGSQAESVIDAEAGDMLLDSIDHYYVEEDMTDAAFFSHSFERAADQIMEKTESSLSTASTIIAIILLSAGYGGYKWWKRKREKEELEKQRMEEVLKQPLPTFGASEAEELAKKYQDTNDN</sequence>
<evidence type="ECO:0000256" key="2">
    <source>
        <dbReference type="SAM" id="Phobius"/>
    </source>
</evidence>
<feature type="compositionally biased region" description="Basic and acidic residues" evidence="1">
    <location>
        <begin position="223"/>
        <end position="234"/>
    </location>
</feature>
<feature type="transmembrane region" description="Helical" evidence="2">
    <location>
        <begin position="276"/>
        <end position="299"/>
    </location>
</feature>
<feature type="region of interest" description="Disordered" evidence="1">
    <location>
        <begin position="151"/>
        <end position="186"/>
    </location>
</feature>
<dbReference type="Proteomes" id="UP000198935">
    <property type="component" value="Unassembled WGS sequence"/>
</dbReference>
<feature type="compositionally biased region" description="Gly residues" evidence="1">
    <location>
        <begin position="1"/>
        <end position="11"/>
    </location>
</feature>
<dbReference type="EMBL" id="FNPI01000010">
    <property type="protein sequence ID" value="SDZ33701.1"/>
    <property type="molecule type" value="Genomic_DNA"/>
</dbReference>
<evidence type="ECO:0000313" key="3">
    <source>
        <dbReference type="EMBL" id="SDZ33701.1"/>
    </source>
</evidence>
<keyword evidence="2" id="KW-1133">Transmembrane helix</keyword>
<feature type="region of interest" description="Disordered" evidence="1">
    <location>
        <begin position="223"/>
        <end position="260"/>
    </location>
</feature>
<feature type="compositionally biased region" description="Low complexity" evidence="1">
    <location>
        <begin position="74"/>
        <end position="102"/>
    </location>
</feature>
<gene>
    <name evidence="3" type="ORF">SAMN05421736_11040</name>
</gene>
<feature type="compositionally biased region" description="Basic and acidic residues" evidence="1">
    <location>
        <begin position="120"/>
        <end position="138"/>
    </location>
</feature>
<proteinExistence type="predicted"/>